<dbReference type="GO" id="GO:0004022">
    <property type="term" value="F:alcohol dehydrogenase (NAD+) activity"/>
    <property type="evidence" value="ECO:0007669"/>
    <property type="project" value="TreeGrafter"/>
</dbReference>
<keyword evidence="3" id="KW-0560">Oxidoreductase</keyword>
<dbReference type="Proteomes" id="UP000243401">
    <property type="component" value="Unassembled WGS sequence"/>
</dbReference>
<evidence type="ECO:0000259" key="4">
    <source>
        <dbReference type="Pfam" id="PF00465"/>
    </source>
</evidence>
<dbReference type="CDD" id="cd08180">
    <property type="entry name" value="PDD"/>
    <property type="match status" value="1"/>
</dbReference>
<evidence type="ECO:0000256" key="3">
    <source>
        <dbReference type="ARBA" id="ARBA00023002"/>
    </source>
</evidence>
<sequence>MAFPFARETEMNTFSLQTRLYSGLGSLKVLSRFTNKHIWIICDAFLAGSPLIDTLCQSLPDSNRISIFSEITPDPTIQTVVKGIAQMQTLRPDVVIGFGGGSALDAAKAIVWFSRQCAIEIETCVAIPTTSGTGSEVTSACVISDPDKGIKYPLFDNALYPDIAVLDPSLVVSVPAAITANTGMDVLTHALESYVSPHASDFTDALAEKAVQIVFHYLPTAVNKGDCLATRGKMHNASTLAGMAFSQAGLGLNHAIAHQLGGQFHLPHGLANALLLTTVIRFNAGDPRAAKRYARLAKTCHLCPDDANDTASLNALIQHIEQLKKACSMPTLANALKDKKAEWSSRIPDMVRAALADATLRTNPRAADAIAIAEMLEELV</sequence>
<evidence type="ECO:0000313" key="6">
    <source>
        <dbReference type="EMBL" id="OSL48217.1"/>
    </source>
</evidence>
<evidence type="ECO:0000256" key="1">
    <source>
        <dbReference type="ARBA" id="ARBA00001962"/>
    </source>
</evidence>
<accession>A0AAJ3NZ83</accession>
<proteinExistence type="inferred from homology"/>
<protein>
    <submittedName>
        <fullName evidence="6">Propanol dehydrogenase</fullName>
    </submittedName>
</protein>
<dbReference type="InterPro" id="IPR056798">
    <property type="entry name" value="ADH_Fe_C"/>
</dbReference>
<dbReference type="Gene3D" id="3.40.50.1970">
    <property type="match status" value="1"/>
</dbReference>
<dbReference type="FunFam" id="3.40.50.1970:FF:000003">
    <property type="entry name" value="Alcohol dehydrogenase, iron-containing"/>
    <property type="match status" value="1"/>
</dbReference>
<evidence type="ECO:0000313" key="7">
    <source>
        <dbReference type="Proteomes" id="UP000243401"/>
    </source>
</evidence>
<comment type="similarity">
    <text evidence="2">Belongs to the iron-containing alcohol dehydrogenase family.</text>
</comment>
<dbReference type="InterPro" id="IPR018211">
    <property type="entry name" value="ADH_Fe_CS"/>
</dbReference>
<dbReference type="PROSITE" id="PS00913">
    <property type="entry name" value="ADH_IRON_1"/>
    <property type="match status" value="1"/>
</dbReference>
<name>A0AAJ3NZ83_ECOLX</name>
<comment type="caution">
    <text evidence="6">The sequence shown here is derived from an EMBL/GenBank/DDBJ whole genome shotgun (WGS) entry which is preliminary data.</text>
</comment>
<dbReference type="Pfam" id="PF25137">
    <property type="entry name" value="ADH_Fe_C"/>
    <property type="match status" value="1"/>
</dbReference>
<comment type="cofactor">
    <cofactor evidence="1">
        <name>Fe cation</name>
        <dbReference type="ChEBI" id="CHEBI:24875"/>
    </cofactor>
</comment>
<evidence type="ECO:0000256" key="2">
    <source>
        <dbReference type="ARBA" id="ARBA00007358"/>
    </source>
</evidence>
<dbReference type="GO" id="GO:0046872">
    <property type="term" value="F:metal ion binding"/>
    <property type="evidence" value="ECO:0007669"/>
    <property type="project" value="InterPro"/>
</dbReference>
<feature type="domain" description="Fe-containing alcohol dehydrogenase-like C-terminal" evidence="5">
    <location>
        <begin position="179"/>
        <end position="378"/>
    </location>
</feature>
<dbReference type="PANTHER" id="PTHR11496">
    <property type="entry name" value="ALCOHOL DEHYDROGENASE"/>
    <property type="match status" value="1"/>
</dbReference>
<organism evidence="6 7">
    <name type="scientific">Escherichia coli H605</name>
    <dbReference type="NCBI Taxonomy" id="656410"/>
    <lineage>
        <taxon>Bacteria</taxon>
        <taxon>Pseudomonadati</taxon>
        <taxon>Pseudomonadota</taxon>
        <taxon>Gammaproteobacteria</taxon>
        <taxon>Enterobacterales</taxon>
        <taxon>Enterobacteriaceae</taxon>
        <taxon>Escherichia</taxon>
    </lineage>
</organism>
<dbReference type="InterPro" id="IPR001670">
    <property type="entry name" value="ADH_Fe/GldA"/>
</dbReference>
<dbReference type="FunFam" id="1.20.1090.10:FF:000001">
    <property type="entry name" value="Aldehyde-alcohol dehydrogenase"/>
    <property type="match status" value="1"/>
</dbReference>
<dbReference type="InterPro" id="IPR039697">
    <property type="entry name" value="Alcohol_dehydrogenase_Fe"/>
</dbReference>
<evidence type="ECO:0000259" key="5">
    <source>
        <dbReference type="Pfam" id="PF25137"/>
    </source>
</evidence>
<dbReference type="PANTHER" id="PTHR11496:SF83">
    <property type="entry name" value="HYDROXYACID-OXOACID TRANSHYDROGENASE, MITOCHONDRIAL"/>
    <property type="match status" value="1"/>
</dbReference>
<dbReference type="Pfam" id="PF00465">
    <property type="entry name" value="Fe-ADH"/>
    <property type="match status" value="1"/>
</dbReference>
<dbReference type="Gene3D" id="1.20.1090.10">
    <property type="entry name" value="Dehydroquinate synthase-like - alpha domain"/>
    <property type="match status" value="1"/>
</dbReference>
<dbReference type="AlphaFoldDB" id="A0AAJ3NZ83"/>
<reference evidence="6 7" key="1">
    <citation type="submission" date="2010-04" db="EMBL/GenBank/DDBJ databases">
        <title>The Genome Sequence of Escherichia coli H605.</title>
        <authorList>
            <consortium name="The Broad Institute Genome Sequencing Platform"/>
            <consortium name="The Broad Institute Genome Sequencing Center for Infectious Disease"/>
            <person name="Feldgarden M."/>
            <person name="Gordon D.M."/>
            <person name="Johnson J.R."/>
            <person name="Johnston B.D."/>
            <person name="Young S."/>
            <person name="Zeng Q."/>
            <person name="Koehrsen M."/>
            <person name="Alvarado L."/>
            <person name="Berlin A.M."/>
            <person name="Borenstein D."/>
            <person name="Chapman S.B."/>
            <person name="Chen Z."/>
            <person name="Engels R."/>
            <person name="Freedman E."/>
            <person name="Gellesch M."/>
            <person name="Goldberg J."/>
            <person name="Griggs A."/>
            <person name="Gujja S."/>
            <person name="Heilman E.R."/>
            <person name="Heiman D.I."/>
            <person name="Hepburn T.A."/>
            <person name="Howarth C."/>
            <person name="Jen D."/>
            <person name="Larson L."/>
            <person name="Mehta T."/>
            <person name="Park D."/>
            <person name="Pearson M."/>
            <person name="Richards J."/>
            <person name="Roberts A."/>
            <person name="Saif S."/>
            <person name="Shea T.D."/>
            <person name="Shenoy N."/>
            <person name="Sisk P."/>
            <person name="Stolte C."/>
            <person name="Sykes S.N."/>
            <person name="Walk T."/>
            <person name="White J."/>
            <person name="Yandava C."/>
            <person name="Haas B."/>
            <person name="Henn M.R."/>
            <person name="Nusbaum C."/>
            <person name="Birren B."/>
        </authorList>
    </citation>
    <scope>NUCLEOTIDE SEQUENCE [LARGE SCALE GENOMIC DNA]</scope>
    <source>
        <strain evidence="6 7">H605</strain>
    </source>
</reference>
<dbReference type="SUPFAM" id="SSF56796">
    <property type="entry name" value="Dehydroquinate synthase-like"/>
    <property type="match status" value="1"/>
</dbReference>
<dbReference type="EMBL" id="ADJX01000003">
    <property type="protein sequence ID" value="OSL48217.1"/>
    <property type="molecule type" value="Genomic_DNA"/>
</dbReference>
<gene>
    <name evidence="6" type="ORF">EATG_02925</name>
</gene>
<feature type="domain" description="Alcohol dehydrogenase iron-type/glycerol dehydrogenase GldA" evidence="4">
    <location>
        <begin position="18"/>
        <end position="168"/>
    </location>
</feature>